<dbReference type="InterPro" id="IPR050964">
    <property type="entry name" value="Striated_Muscle_Regulatory"/>
</dbReference>
<evidence type="ECO:0000256" key="1">
    <source>
        <dbReference type="ARBA" id="ARBA00004496"/>
    </source>
</evidence>
<dbReference type="FunFam" id="2.60.40.10:FF:000425">
    <property type="entry name" value="Myosin light chain kinase"/>
    <property type="match status" value="1"/>
</dbReference>
<dbReference type="PANTHER" id="PTHR13817:SF171">
    <property type="entry name" value="STRETCHIN-MLCK, ISOFORM U"/>
    <property type="match status" value="1"/>
</dbReference>
<evidence type="ECO:0000313" key="11">
    <source>
        <dbReference type="Proteomes" id="UP001356427"/>
    </source>
</evidence>
<feature type="region of interest" description="Disordered" evidence="8">
    <location>
        <begin position="1732"/>
        <end position="1751"/>
    </location>
</feature>
<reference evidence="10 11" key="1">
    <citation type="submission" date="2021-04" db="EMBL/GenBank/DDBJ databases">
        <authorList>
            <person name="De Guttry C."/>
            <person name="Zahm M."/>
            <person name="Klopp C."/>
            <person name="Cabau C."/>
            <person name="Louis A."/>
            <person name="Berthelot C."/>
            <person name="Parey E."/>
            <person name="Roest Crollius H."/>
            <person name="Montfort J."/>
            <person name="Robinson-Rechavi M."/>
            <person name="Bucao C."/>
            <person name="Bouchez O."/>
            <person name="Gislard M."/>
            <person name="Lluch J."/>
            <person name="Milhes M."/>
            <person name="Lampietro C."/>
            <person name="Lopez Roques C."/>
            <person name="Donnadieu C."/>
            <person name="Braasch I."/>
            <person name="Desvignes T."/>
            <person name="Postlethwait J."/>
            <person name="Bobe J."/>
            <person name="Wedekind C."/>
            <person name="Guiguen Y."/>
        </authorList>
    </citation>
    <scope>NUCLEOTIDE SEQUENCE [LARGE SCALE GENOMIC DNA]</scope>
    <source>
        <strain evidence="10">Cs_M1</strain>
        <tissue evidence="10">Blood</tissue>
    </source>
</reference>
<feature type="region of interest" description="Disordered" evidence="8">
    <location>
        <begin position="409"/>
        <end position="462"/>
    </location>
</feature>
<feature type="compositionally biased region" description="Basic and acidic residues" evidence="8">
    <location>
        <begin position="696"/>
        <end position="713"/>
    </location>
</feature>
<evidence type="ECO:0000256" key="4">
    <source>
        <dbReference type="ARBA" id="ARBA00022737"/>
    </source>
</evidence>
<dbReference type="InterPro" id="IPR040849">
    <property type="entry name" value="MyBP-C_THB"/>
</dbReference>
<dbReference type="InterPro" id="IPR007110">
    <property type="entry name" value="Ig-like_dom"/>
</dbReference>
<feature type="compositionally biased region" description="Polar residues" evidence="8">
    <location>
        <begin position="435"/>
        <end position="445"/>
    </location>
</feature>
<dbReference type="GO" id="GO:0005524">
    <property type="term" value="F:ATP binding"/>
    <property type="evidence" value="ECO:0007669"/>
    <property type="project" value="UniProtKB-KW"/>
</dbReference>
<dbReference type="GO" id="GO:0045989">
    <property type="term" value="P:positive regulation of striated muscle contraction"/>
    <property type="evidence" value="ECO:0007669"/>
    <property type="project" value="UniProtKB-ARBA"/>
</dbReference>
<evidence type="ECO:0000256" key="8">
    <source>
        <dbReference type="SAM" id="MobiDB-lite"/>
    </source>
</evidence>
<dbReference type="FunFam" id="2.60.40.10:FF:001272">
    <property type="entry name" value="titin isoform X1"/>
    <property type="match status" value="1"/>
</dbReference>
<dbReference type="InterPro" id="IPR013783">
    <property type="entry name" value="Ig-like_fold"/>
</dbReference>
<dbReference type="Pfam" id="PF18362">
    <property type="entry name" value="THB"/>
    <property type="match status" value="1"/>
</dbReference>
<evidence type="ECO:0000256" key="2">
    <source>
        <dbReference type="ARBA" id="ARBA00006692"/>
    </source>
</evidence>
<feature type="non-terminal residue" evidence="10">
    <location>
        <position position="1921"/>
    </location>
</feature>
<evidence type="ECO:0000256" key="5">
    <source>
        <dbReference type="ARBA" id="ARBA00022741"/>
    </source>
</evidence>
<dbReference type="SMART" id="SM00409">
    <property type="entry name" value="IG"/>
    <property type="match status" value="8"/>
</dbReference>
<sequence>GLQLPQKSKTLELQPESKCYSSTLEKKKEKPIFMTQLSPAAVNVGESARFTVTVSGLPKPTVQWFHNGKVITSSSIYKLVQEKDEYTLIISEVKTEYEGEYSCTASNRFGQTTCTTYLEVRKRASTTAEQWVEKMFKATGQPPNFTSQIKPIKCQEGGEAYFKYKVTGDPIPDVQWYKSDRQIQPGKYCIIVNNTDGSGFINMKGIQQQDSGLYTCKASNPSGEASCSADLIVFKVPISVSQRKEHMVVQKGYKVSMTAEQATESRLYEVNLPGEARARDQAGHQMVYTIGTEDSQVVSSEQVQTLKELDMSAATAQRERVTHQAAVLQSHEVQERVSVGVTLPPQVSAVPTKQHRTAPFHTSAVQESPQLTEQHCDRIQSPVVIEIQSSKEKRSKLMSATSEEITTLASVSTEMSGERKTDKVKPTSEPKHLVSSHQVESQQSILKERLQEIPKPQEEKSYKDKEGIKILYSAMSTEKQMIPEGHTTDVPSANSALQSSVTKESFKPILASVSETKQTLSKETKFTMQRPEAEKALLRKDYIMKSALTAEEKQMLQAEHTEQLKSLESATSLFSQVEGEQVLHLQIIRDQDILPSEEPFTCEKPAVEQAGARKSPTLLHTVTHDERRSVTCEDTILFEAKRDTMTIQPQKQAPTPLHLQSVHPVGALTKEGIITIEKPDQQTATQKQEKARKHVASSEEKRELSADYSKDLDGSVTGVQSELRTEPRPQNILQVTSKPMQISKETPFTSDVKQQRALIQKEDRWNIMQVTSVADSQALEEGHTESLTTVDKFTCKTKIEPKVPTEPIQIEEKAIATESSALLEATEQDFAIQIQEGQSVRQSIMMDEKRILIGEMSQQMTKSESTKVSLKTQHKMAVFVSESGESRTLPKELTFVIQIPKPTSLDIRRQLKAALQSAVALDQPLILADVVGSLEATEVQEVKVLKEPRRAMFTYLITTPSAPMEITLAFEGQYPKTADLRTELQAAFYSIVYHEQHVLTSEQRGTMQIDKPQRLQVSSASSKEILSSVVETVKVAESVVDFTTPKSQAAKRKTESRATHETATAEERIVVQESKVTQSNLGAQVIDVTTESHAEFEQSVQVTRKEVRTMTVKGYERDVGMVDITTDMPMTSIPTEQSLDVLIQKEHREEFISEEVKKSKPQENVKYYPIIETFLEDIATEEHCKVTYTVTVKYVTKANWLFNGQLIKSGKEFKCSKELDTYTLTIMKIIKEKHEGEYVFEAVNEAGKTTTSSRLTVVSKVPPVFRYKIVPLEINVGSRAKFECEIEEAPNVTFKWFKSGTSIKESANCHILTRQLTSSLELLSPTKADSGEYTCKATNQHGSDTCAAKLTVTERKIPPTFTKKPTETLEDTEGKMVKIEARLSGSQPMTINWYKDDSESHSSDHYDMSFKSNVAVLCIKSSKVSDSGRYTCKATNEAGTASCEVTVTITEHKKPPTFDPALKPVTLTEGENLHLSCHVHGSPPMKIQWMKDRKDLKNTSSTKIIFADDVASLEVMRVSKNDAGDYLCKATNEAGSEFCKAKVTIKEKSKAVPKPADEESTAVPVKKLDNLFFIEEPKPCHVAEKGIATFIAKVGGDPIPNVKWMKGKWRQITHGGRITIEQKGPDAKLEIREITKSDSGQYRCVASNKNGEIECNTDMHVEEKKEVTGVEGDFRAKLKKTPSKQKSPQEEKDIDIVELLRNVDPKEYEKYARMYGITDYRGLLQAIEQLKREKAEESGRPEPERERESDEDLAALVADLQKRMERTEVGTVNKDITDQSTVTNKVATFECDIKINFPEITLSWYKGTQKLDNNEKYEINIVGDRHILKIKQCQTKDQGNYRVVCGPHISSAKLTVIEPEVEKHLEEVAGNELARVPYGNPDSSIRIPDMPSSVTLKESSEYYYEEEMEMREYESWTEETV</sequence>
<name>A0AAN8LFD5_9TELE</name>
<comment type="similarity">
    <text evidence="2">Belongs to the protein kinase superfamily. CAMK Ser/Thr protein kinase family.</text>
</comment>
<dbReference type="Pfam" id="PF07679">
    <property type="entry name" value="I-set"/>
    <property type="match status" value="8"/>
</dbReference>
<feature type="domain" description="Ig-like" evidence="9">
    <location>
        <begin position="1359"/>
        <end position="1448"/>
    </location>
</feature>
<dbReference type="CDD" id="cd00096">
    <property type="entry name" value="Ig"/>
    <property type="match status" value="3"/>
</dbReference>
<feature type="compositionally biased region" description="Basic and acidic residues" evidence="8">
    <location>
        <begin position="446"/>
        <end position="462"/>
    </location>
</feature>
<accession>A0AAN8LFD5</accession>
<keyword evidence="3" id="KW-0963">Cytoplasm</keyword>
<dbReference type="GO" id="GO:0003007">
    <property type="term" value="P:heart morphogenesis"/>
    <property type="evidence" value="ECO:0007669"/>
    <property type="project" value="UniProtKB-ARBA"/>
</dbReference>
<dbReference type="GO" id="GO:0031430">
    <property type="term" value="C:M band"/>
    <property type="evidence" value="ECO:0007669"/>
    <property type="project" value="TreeGrafter"/>
</dbReference>
<keyword evidence="5" id="KW-0547">Nucleotide-binding</keyword>
<evidence type="ECO:0000256" key="3">
    <source>
        <dbReference type="ARBA" id="ARBA00022490"/>
    </source>
</evidence>
<comment type="subcellular location">
    <subcellularLocation>
        <location evidence="1">Cytoplasm</location>
    </subcellularLocation>
</comment>
<dbReference type="FunFam" id="2.60.40.10:FF:001342">
    <property type="entry name" value="titin isoform X1"/>
    <property type="match status" value="1"/>
</dbReference>
<feature type="domain" description="Ig-like" evidence="9">
    <location>
        <begin position="1580"/>
        <end position="1668"/>
    </location>
</feature>
<dbReference type="GO" id="GO:0055013">
    <property type="term" value="P:cardiac muscle cell development"/>
    <property type="evidence" value="ECO:0007669"/>
    <property type="project" value="UniProtKB-ARBA"/>
</dbReference>
<dbReference type="Proteomes" id="UP001356427">
    <property type="component" value="Unassembled WGS sequence"/>
</dbReference>
<comment type="caution">
    <text evidence="10">The sequence shown here is derived from an EMBL/GenBank/DDBJ whole genome shotgun (WGS) entry which is preliminary data.</text>
</comment>
<feature type="domain" description="Ig-like" evidence="9">
    <location>
        <begin position="31"/>
        <end position="121"/>
    </location>
</feature>
<gene>
    <name evidence="10" type="ORF">J4Q44_G00197810</name>
</gene>
<feature type="domain" description="Ig-like" evidence="9">
    <location>
        <begin position="1262"/>
        <end position="1353"/>
    </location>
</feature>
<dbReference type="SMART" id="SM00408">
    <property type="entry name" value="IGc2"/>
    <property type="match status" value="7"/>
</dbReference>
<dbReference type="InterPro" id="IPR036179">
    <property type="entry name" value="Ig-like_dom_sf"/>
</dbReference>
<feature type="non-terminal residue" evidence="10">
    <location>
        <position position="1"/>
    </location>
</feature>
<keyword evidence="4" id="KW-0677">Repeat</keyword>
<proteinExistence type="inferred from homology"/>
<dbReference type="SUPFAM" id="SSF48726">
    <property type="entry name" value="Immunoglobulin"/>
    <property type="match status" value="8"/>
</dbReference>
<dbReference type="GO" id="GO:0060298">
    <property type="term" value="P:positive regulation of sarcomere organization"/>
    <property type="evidence" value="ECO:0007669"/>
    <property type="project" value="UniProtKB-ARBA"/>
</dbReference>
<feature type="domain" description="Ig-like" evidence="9">
    <location>
        <begin position="143"/>
        <end position="232"/>
    </location>
</feature>
<dbReference type="InterPro" id="IPR013098">
    <property type="entry name" value="Ig_I-set"/>
</dbReference>
<dbReference type="InterPro" id="IPR003598">
    <property type="entry name" value="Ig_sub2"/>
</dbReference>
<dbReference type="InterPro" id="IPR003599">
    <property type="entry name" value="Ig_sub"/>
</dbReference>
<dbReference type="FunFam" id="2.60.40.10:FF:000145">
    <property type="entry name" value="Myosin light chain kinase, smooth muscle"/>
    <property type="match status" value="1"/>
</dbReference>
<feature type="compositionally biased region" description="Basic and acidic residues" evidence="8">
    <location>
        <begin position="1732"/>
        <end position="1748"/>
    </location>
</feature>
<organism evidence="10 11">
    <name type="scientific">Coregonus suidteri</name>
    <dbReference type="NCBI Taxonomy" id="861788"/>
    <lineage>
        <taxon>Eukaryota</taxon>
        <taxon>Metazoa</taxon>
        <taxon>Chordata</taxon>
        <taxon>Craniata</taxon>
        <taxon>Vertebrata</taxon>
        <taxon>Euteleostomi</taxon>
        <taxon>Actinopterygii</taxon>
        <taxon>Neopterygii</taxon>
        <taxon>Teleostei</taxon>
        <taxon>Protacanthopterygii</taxon>
        <taxon>Salmoniformes</taxon>
        <taxon>Salmonidae</taxon>
        <taxon>Coregoninae</taxon>
        <taxon>Coregonus</taxon>
    </lineage>
</organism>
<evidence type="ECO:0000259" key="9">
    <source>
        <dbReference type="PROSITE" id="PS50835"/>
    </source>
</evidence>
<keyword evidence="7" id="KW-0393">Immunoglobulin domain</keyword>
<evidence type="ECO:0000256" key="6">
    <source>
        <dbReference type="ARBA" id="ARBA00022840"/>
    </source>
</evidence>
<feature type="region of interest" description="Disordered" evidence="8">
    <location>
        <begin position="677"/>
        <end position="726"/>
    </location>
</feature>
<dbReference type="Gene3D" id="2.60.40.10">
    <property type="entry name" value="Immunoglobulins"/>
    <property type="match status" value="8"/>
</dbReference>
<keyword evidence="6" id="KW-0067">ATP-binding</keyword>
<dbReference type="GO" id="GO:0045214">
    <property type="term" value="P:sarcomere organization"/>
    <property type="evidence" value="ECO:0007669"/>
    <property type="project" value="TreeGrafter"/>
</dbReference>
<dbReference type="EMBL" id="JAGTTL010000017">
    <property type="protein sequence ID" value="KAK6309900.1"/>
    <property type="molecule type" value="Genomic_DNA"/>
</dbReference>
<dbReference type="FunFam" id="2.60.40.10:FF:000107">
    <property type="entry name" value="Myosin, light chain kinase a"/>
    <property type="match status" value="1"/>
</dbReference>
<evidence type="ECO:0000313" key="10">
    <source>
        <dbReference type="EMBL" id="KAK6309900.1"/>
    </source>
</evidence>
<dbReference type="PANTHER" id="PTHR13817">
    <property type="entry name" value="TITIN"/>
    <property type="match status" value="1"/>
</dbReference>
<dbReference type="PROSITE" id="PS50835">
    <property type="entry name" value="IG_LIKE"/>
    <property type="match status" value="6"/>
</dbReference>
<protein>
    <recommendedName>
        <fullName evidence="9">Ig-like domain-containing protein</fullName>
    </recommendedName>
</protein>
<feature type="compositionally biased region" description="Basic and acidic residues" evidence="8">
    <location>
        <begin position="416"/>
        <end position="432"/>
    </location>
</feature>
<feature type="domain" description="Ig-like" evidence="9">
    <location>
        <begin position="1456"/>
        <end position="1544"/>
    </location>
</feature>
<keyword evidence="11" id="KW-1185">Reference proteome</keyword>
<evidence type="ECO:0000256" key="7">
    <source>
        <dbReference type="ARBA" id="ARBA00023319"/>
    </source>
</evidence>
<dbReference type="FunFam" id="2.60.40.10:FF:000022">
    <property type="entry name" value="Cardiac titin"/>
    <property type="match status" value="2"/>
</dbReference>